<gene>
    <name evidence="3" type="ORF">G3580_02640</name>
</gene>
<proteinExistence type="predicted"/>
<organism evidence="3 4">
    <name type="scientific">Nitrogeniibacter mangrovi</name>
    <dbReference type="NCBI Taxonomy" id="2016596"/>
    <lineage>
        <taxon>Bacteria</taxon>
        <taxon>Pseudomonadati</taxon>
        <taxon>Pseudomonadota</taxon>
        <taxon>Betaproteobacteria</taxon>
        <taxon>Rhodocyclales</taxon>
        <taxon>Zoogloeaceae</taxon>
        <taxon>Nitrogeniibacter</taxon>
    </lineage>
</organism>
<evidence type="ECO:0008006" key="5">
    <source>
        <dbReference type="Google" id="ProtNLM"/>
    </source>
</evidence>
<dbReference type="InterPro" id="IPR045398">
    <property type="entry name" value="DUF6515"/>
</dbReference>
<name>A0A6C1AZ23_9RHOO</name>
<feature type="chain" id="PRO_5025611661" description="Glycine zipper family protein" evidence="2">
    <location>
        <begin position="27"/>
        <end position="221"/>
    </location>
</feature>
<evidence type="ECO:0000313" key="4">
    <source>
        <dbReference type="Proteomes" id="UP000501991"/>
    </source>
</evidence>
<dbReference type="AlphaFoldDB" id="A0A6C1AZ23"/>
<feature type="region of interest" description="Disordered" evidence="1">
    <location>
        <begin position="26"/>
        <end position="46"/>
    </location>
</feature>
<accession>A0A6C1AZ23</accession>
<feature type="compositionally biased region" description="Basic and acidic residues" evidence="1">
    <location>
        <begin position="28"/>
        <end position="46"/>
    </location>
</feature>
<dbReference type="EMBL" id="CP048836">
    <property type="protein sequence ID" value="QID16621.1"/>
    <property type="molecule type" value="Genomic_DNA"/>
</dbReference>
<protein>
    <recommendedName>
        <fullName evidence="5">Glycine zipper family protein</fullName>
    </recommendedName>
</protein>
<keyword evidence="4" id="KW-1185">Reference proteome</keyword>
<feature type="signal peptide" evidence="2">
    <location>
        <begin position="1"/>
        <end position="26"/>
    </location>
</feature>
<evidence type="ECO:0000313" key="3">
    <source>
        <dbReference type="EMBL" id="QID16621.1"/>
    </source>
</evidence>
<reference evidence="3 4" key="1">
    <citation type="submission" date="2020-02" db="EMBL/GenBank/DDBJ databases">
        <title>Nitrogenibacter mangrovi gen. nov., sp. nov. isolated from mangrove sediment, a denitrifying betaproteobacterium.</title>
        <authorList>
            <person name="Liao H."/>
            <person name="Tian Y."/>
        </authorList>
    </citation>
    <scope>NUCLEOTIDE SEQUENCE [LARGE SCALE GENOMIC DNA]</scope>
    <source>
        <strain evidence="3 4">M9-3-2</strain>
    </source>
</reference>
<dbReference type="RefSeq" id="WP_173763789.1">
    <property type="nucleotide sequence ID" value="NZ_CP048836.1"/>
</dbReference>
<evidence type="ECO:0000256" key="2">
    <source>
        <dbReference type="SAM" id="SignalP"/>
    </source>
</evidence>
<dbReference type="KEGG" id="azq:G3580_02640"/>
<dbReference type="Proteomes" id="UP000501991">
    <property type="component" value="Chromosome"/>
</dbReference>
<dbReference type="Pfam" id="PF20125">
    <property type="entry name" value="DUF6515"/>
    <property type="match status" value="1"/>
</dbReference>
<evidence type="ECO:0000256" key="1">
    <source>
        <dbReference type="SAM" id="MobiDB-lite"/>
    </source>
</evidence>
<keyword evidence="2" id="KW-0732">Signal</keyword>
<sequence>MKSVLRRLAALAALLMAAASAVPALADPPDRRHERDRPSTRHDDRARDAYRYPYRGAVVPRIPPGHRVYTYRGHPYHYHDGIWYRPFGSRFMVVLPPVGLVVPILPSGAVVLTIGGIPYYRYGDVYYVHEHDGYRVVDPPESATSAPAAGSDELFVYPRNGQSGKTQATDRFECHEWASGQTGYDPTLSGGGVGEDARSARRADYLRAMTACLEGRGYSVR</sequence>